<dbReference type="AlphaFoldDB" id="A0A8J5EXF7"/>
<feature type="compositionally biased region" description="Low complexity" evidence="1">
    <location>
        <begin position="65"/>
        <end position="87"/>
    </location>
</feature>
<keyword evidence="3" id="KW-1185">Reference proteome</keyword>
<gene>
    <name evidence="2" type="ORF">ZIOFF_065538</name>
</gene>
<dbReference type="PANTHER" id="PTHR23086">
    <property type="entry name" value="PHOSPHATIDYLINOSITOL-4-PHOSPHATE 5-KINASE"/>
    <property type="match status" value="1"/>
</dbReference>
<evidence type="ECO:0000313" key="3">
    <source>
        <dbReference type="Proteomes" id="UP000734854"/>
    </source>
</evidence>
<evidence type="ECO:0000313" key="2">
    <source>
        <dbReference type="EMBL" id="KAG6476299.1"/>
    </source>
</evidence>
<dbReference type="SUPFAM" id="SSF56104">
    <property type="entry name" value="SAICAR synthase-like"/>
    <property type="match status" value="1"/>
</dbReference>
<dbReference type="Gene3D" id="2.20.110.10">
    <property type="entry name" value="Histone H3 K4-specific methyltransferase SET7/9 N-terminal domain"/>
    <property type="match status" value="1"/>
</dbReference>
<organism evidence="2 3">
    <name type="scientific">Zingiber officinale</name>
    <name type="common">Ginger</name>
    <name type="synonym">Amomum zingiber</name>
    <dbReference type="NCBI Taxonomy" id="94328"/>
    <lineage>
        <taxon>Eukaryota</taxon>
        <taxon>Viridiplantae</taxon>
        <taxon>Streptophyta</taxon>
        <taxon>Embryophyta</taxon>
        <taxon>Tracheophyta</taxon>
        <taxon>Spermatophyta</taxon>
        <taxon>Magnoliopsida</taxon>
        <taxon>Liliopsida</taxon>
        <taxon>Zingiberales</taxon>
        <taxon>Zingiberaceae</taxon>
        <taxon>Zingiber</taxon>
    </lineage>
</organism>
<accession>A0A8J5EXF7</accession>
<reference evidence="2 3" key="1">
    <citation type="submission" date="2020-08" db="EMBL/GenBank/DDBJ databases">
        <title>Plant Genome Project.</title>
        <authorList>
            <person name="Zhang R.-G."/>
        </authorList>
    </citation>
    <scope>NUCLEOTIDE SEQUENCE [LARGE SCALE GENOMIC DNA]</scope>
    <source>
        <tissue evidence="2">Rhizome</tissue>
    </source>
</reference>
<dbReference type="GO" id="GO:0046854">
    <property type="term" value="P:phosphatidylinositol phosphate biosynthetic process"/>
    <property type="evidence" value="ECO:0007669"/>
    <property type="project" value="TreeGrafter"/>
</dbReference>
<dbReference type="SUPFAM" id="SSF82185">
    <property type="entry name" value="Histone H3 K4-specific methyltransferase SET7/9 N-terminal domain"/>
    <property type="match status" value="1"/>
</dbReference>
<evidence type="ECO:0000256" key="1">
    <source>
        <dbReference type="SAM" id="MobiDB-lite"/>
    </source>
</evidence>
<dbReference type="InterPro" id="IPR027484">
    <property type="entry name" value="PInositol-4-P-5-kinase_N"/>
</dbReference>
<dbReference type="GO" id="GO:0005886">
    <property type="term" value="C:plasma membrane"/>
    <property type="evidence" value="ECO:0007669"/>
    <property type="project" value="TreeGrafter"/>
</dbReference>
<feature type="region of interest" description="Disordered" evidence="1">
    <location>
        <begin position="65"/>
        <end position="92"/>
    </location>
</feature>
<protein>
    <submittedName>
        <fullName evidence="2">Uncharacterized protein</fullName>
    </submittedName>
</protein>
<proteinExistence type="predicted"/>
<comment type="caution">
    <text evidence="2">The sequence shown here is derived from an EMBL/GenBank/DDBJ whole genome shotgun (WGS) entry which is preliminary data.</text>
</comment>
<dbReference type="Proteomes" id="UP000734854">
    <property type="component" value="Unassembled WGS sequence"/>
</dbReference>
<dbReference type="PANTHER" id="PTHR23086:SF114">
    <property type="entry name" value="PHOSPHATIDYLINOSITOL 4-PHOSPHATE 5-KINASE 3"/>
    <property type="match status" value="1"/>
</dbReference>
<name>A0A8J5EXF7_ZINOF</name>
<feature type="region of interest" description="Disordered" evidence="1">
    <location>
        <begin position="184"/>
        <end position="203"/>
    </location>
</feature>
<sequence>MDGVGTFTGANGDTYHGQWATDRKQGFSSKSYANGDYYEGTWRCNLQGAMGVACGETATSTWASGASTSSMATTPSSGPTATTASDSNSEAGDVTCDVVDSLESSLLCRDESSNASGSLIGTVKRLQSSSAWPTTEAKKPGQTILKGHKNYDLMLNLQLGISYTIRKPSSAQLRELKQTDFDPRKKSWTRFPPEGTKITPPHQSPEFRWNDYFSEQEKQVFWALAPLTSMSWANVGDDDDDDYYATMAPPQAVWGVSE</sequence>
<dbReference type="InterPro" id="IPR023610">
    <property type="entry name" value="PInositol-4/5-P-5/4-kinase"/>
</dbReference>
<dbReference type="EMBL" id="JACMSC010000018">
    <property type="protein sequence ID" value="KAG6476299.1"/>
    <property type="molecule type" value="Genomic_DNA"/>
</dbReference>
<dbReference type="Gene3D" id="3.30.800.10">
    <property type="entry name" value="Phosphatidylinositol Phosphate Kinase II Beta"/>
    <property type="match status" value="1"/>
</dbReference>
<dbReference type="GO" id="GO:0016308">
    <property type="term" value="F:1-phosphatidylinositol-4-phosphate 5-kinase activity"/>
    <property type="evidence" value="ECO:0007669"/>
    <property type="project" value="TreeGrafter"/>
</dbReference>